<organism evidence="3 4">
    <name type="scientific">Succinivibrio faecicola</name>
    <dbReference type="NCBI Taxonomy" id="2820300"/>
    <lineage>
        <taxon>Bacteria</taxon>
        <taxon>Pseudomonadati</taxon>
        <taxon>Pseudomonadota</taxon>
        <taxon>Gammaproteobacteria</taxon>
        <taxon>Aeromonadales</taxon>
        <taxon>Succinivibrionaceae</taxon>
        <taxon>Succinivibrio</taxon>
    </lineage>
</organism>
<dbReference type="InterPro" id="IPR007694">
    <property type="entry name" value="DNA_helicase_DnaB-like_C"/>
</dbReference>
<keyword evidence="1" id="KW-0639">Primosome</keyword>
<dbReference type="EMBL" id="JAGFNY010000044">
    <property type="protein sequence ID" value="MBW7571033.1"/>
    <property type="molecule type" value="Genomic_DNA"/>
</dbReference>
<dbReference type="Proteomes" id="UP000731465">
    <property type="component" value="Unassembled WGS sequence"/>
</dbReference>
<sequence>MLIFDLNDQSYELNLLAVMLYSPDLIGTLSDENMLTESDFVSQQNYEIYQGLLNYIKKFEETEILAVDTDVLVECINEVCPKSKVRPFDIDNIRRKSSTAISVAGDPIAFYSQRVKNRAKRREFVEIAQHLSDDSRSMDISLPDIAGRTSNALDRLADTLKDNEPLFVPDPVVQIVNQFNLIKEGQKEDIQPTGFFSLDRVLGGGLRPGTLGVIAARPGCGKTSLGLLIALQIAEDQGNMGPAVFFSFEMTKESLFKKILCIYTKSSEQVLSEGITEQMRDDLKFHLSKAFFRNGKSFPGLLISEKSTVYLDEIERELKRMQSKNQLPKVCVFDYIQLMHTREKYDRRDLELGAITRGLRELAKKYGFCGILLCQMNRTVEGGKVTDDTAPNNSFIRDSGAIEQDADWVTFLLPSVTMGFTRCFFTKNRFGQISTKDTQLWFRFDGATSTFEESMRPMRIGGEGAHNNSRYNAANGGSFGFSQYCGNKSKGE</sequence>
<proteinExistence type="predicted"/>
<feature type="domain" description="SF4 helicase" evidence="2">
    <location>
        <begin position="184"/>
        <end position="458"/>
    </location>
</feature>
<accession>A0ABS7DIB5</accession>
<reference evidence="3 4" key="1">
    <citation type="submission" date="2021-03" db="EMBL/GenBank/DDBJ databases">
        <title>Succinivibrio sp. nov. isolated from feces of cow.</title>
        <authorList>
            <person name="Choi J.-Y."/>
        </authorList>
    </citation>
    <scope>NUCLEOTIDE SEQUENCE [LARGE SCALE GENOMIC DNA]</scope>
    <source>
        <strain evidence="3 4">AGMB01872</strain>
    </source>
</reference>
<dbReference type="InterPro" id="IPR027417">
    <property type="entry name" value="P-loop_NTPase"/>
</dbReference>
<dbReference type="PANTHER" id="PTHR30153:SF2">
    <property type="entry name" value="REPLICATIVE DNA HELICASE"/>
    <property type="match status" value="1"/>
</dbReference>
<gene>
    <name evidence="3" type="ORF">J5V48_09015</name>
</gene>
<dbReference type="SUPFAM" id="SSF52540">
    <property type="entry name" value="P-loop containing nucleoside triphosphate hydrolases"/>
    <property type="match status" value="1"/>
</dbReference>
<evidence type="ECO:0000313" key="3">
    <source>
        <dbReference type="EMBL" id="MBW7571033.1"/>
    </source>
</evidence>
<dbReference type="Gene3D" id="1.10.860.10">
    <property type="entry name" value="DNAb Helicase, Chain A"/>
    <property type="match status" value="1"/>
</dbReference>
<protein>
    <submittedName>
        <fullName evidence="3">AAA family ATPase</fullName>
    </submittedName>
</protein>
<evidence type="ECO:0000256" key="1">
    <source>
        <dbReference type="ARBA" id="ARBA00022515"/>
    </source>
</evidence>
<evidence type="ECO:0000313" key="4">
    <source>
        <dbReference type="Proteomes" id="UP000731465"/>
    </source>
</evidence>
<dbReference type="Gene3D" id="3.40.50.300">
    <property type="entry name" value="P-loop containing nucleotide triphosphate hydrolases"/>
    <property type="match status" value="1"/>
</dbReference>
<dbReference type="PROSITE" id="PS51199">
    <property type="entry name" value="SF4_HELICASE"/>
    <property type="match status" value="1"/>
</dbReference>
<dbReference type="InterPro" id="IPR016136">
    <property type="entry name" value="DNA_helicase_N/primase_C"/>
</dbReference>
<name>A0ABS7DIB5_9GAMM</name>
<keyword evidence="4" id="KW-1185">Reference proteome</keyword>
<evidence type="ECO:0000259" key="2">
    <source>
        <dbReference type="PROSITE" id="PS51199"/>
    </source>
</evidence>
<dbReference type="PANTHER" id="PTHR30153">
    <property type="entry name" value="REPLICATIVE DNA HELICASE DNAB"/>
    <property type="match status" value="1"/>
</dbReference>
<dbReference type="Pfam" id="PF03796">
    <property type="entry name" value="DnaB_C"/>
    <property type="match status" value="1"/>
</dbReference>
<comment type="caution">
    <text evidence="3">The sequence shown here is derived from an EMBL/GenBank/DDBJ whole genome shotgun (WGS) entry which is preliminary data.</text>
</comment>
<dbReference type="RefSeq" id="WP_219938257.1">
    <property type="nucleotide sequence ID" value="NZ_JAGFNY010000044.1"/>
</dbReference>